<gene>
    <name evidence="1" type="ORF">DDW44_19415</name>
</gene>
<evidence type="ECO:0008006" key="3">
    <source>
        <dbReference type="Google" id="ProtNLM"/>
    </source>
</evidence>
<sequence>MRGGMWLVDRIKGSVRHNLKELRPGSAGRSEVRILFVFDPWRSSVLLVAGDEAGDWNAWYARAIPLAERLYAEYVTARTEELGR</sequence>
<dbReference type="EMBL" id="CP029188">
    <property type="protein sequence ID" value="AWI30706.1"/>
    <property type="molecule type" value="Genomic_DNA"/>
</dbReference>
<accession>A0A2S1SWH2</accession>
<evidence type="ECO:0000313" key="1">
    <source>
        <dbReference type="EMBL" id="AWI30706.1"/>
    </source>
</evidence>
<reference evidence="1 2" key="1">
    <citation type="submission" date="2018-05" db="EMBL/GenBank/DDBJ databases">
        <title>Complete genome sequence of sponge-derived Streptomyces sp. HNM0039.</title>
        <authorList>
            <person name="Huang X."/>
            <person name="Zhou S."/>
        </authorList>
    </citation>
    <scope>NUCLEOTIDE SEQUENCE [LARGE SCALE GENOMIC DNA]</scope>
    <source>
        <strain evidence="1 2">HNM0039</strain>
    </source>
</reference>
<dbReference type="Proteomes" id="UP000244900">
    <property type="component" value="Chromosome"/>
</dbReference>
<keyword evidence="2" id="KW-1185">Reference proteome</keyword>
<organism evidence="1 2">
    <name type="scientific">Streptomyces tirandamycinicus</name>
    <dbReference type="NCBI Taxonomy" id="2174846"/>
    <lineage>
        <taxon>Bacteria</taxon>
        <taxon>Bacillati</taxon>
        <taxon>Actinomycetota</taxon>
        <taxon>Actinomycetes</taxon>
        <taxon>Kitasatosporales</taxon>
        <taxon>Streptomycetaceae</taxon>
        <taxon>Streptomyces</taxon>
    </lineage>
</organism>
<protein>
    <recommendedName>
        <fullName evidence="3">Addiction module toxin RelE</fullName>
    </recommendedName>
</protein>
<dbReference type="InterPro" id="IPR009241">
    <property type="entry name" value="HigB-like"/>
</dbReference>
<dbReference type="AlphaFoldDB" id="A0A2S1SWH2"/>
<name>A0A2S1SWH2_9ACTN</name>
<evidence type="ECO:0000313" key="2">
    <source>
        <dbReference type="Proteomes" id="UP000244900"/>
    </source>
</evidence>
<dbReference type="Pfam" id="PF05973">
    <property type="entry name" value="Gp49"/>
    <property type="match status" value="1"/>
</dbReference>
<dbReference type="KEGG" id="stir:DDW44_19415"/>
<proteinExistence type="predicted"/>
<dbReference type="OrthoDB" id="330810at2"/>